<dbReference type="Pfam" id="PF17932">
    <property type="entry name" value="TetR_C_24"/>
    <property type="match status" value="1"/>
</dbReference>
<reference evidence="8" key="1">
    <citation type="journal article" date="2019" name="Int. J. Syst. Evol. Microbiol.">
        <title>The Global Catalogue of Microorganisms (GCM) 10K type strain sequencing project: providing services to taxonomists for standard genome sequencing and annotation.</title>
        <authorList>
            <consortium name="The Broad Institute Genomics Platform"/>
            <consortium name="The Broad Institute Genome Sequencing Center for Infectious Disease"/>
            <person name="Wu L."/>
            <person name="Ma J."/>
        </authorList>
    </citation>
    <scope>NUCLEOTIDE SEQUENCE [LARGE SCALE GENOMIC DNA]</scope>
    <source>
        <strain evidence="8">JCM 16898</strain>
    </source>
</reference>
<dbReference type="PROSITE" id="PS50977">
    <property type="entry name" value="HTH_TETR_2"/>
    <property type="match status" value="1"/>
</dbReference>
<proteinExistence type="predicted"/>
<dbReference type="PANTHER" id="PTHR30055">
    <property type="entry name" value="HTH-TYPE TRANSCRIPTIONAL REGULATOR RUTR"/>
    <property type="match status" value="1"/>
</dbReference>
<keyword evidence="2 4" id="KW-0238">DNA-binding</keyword>
<dbReference type="Gene3D" id="1.10.357.10">
    <property type="entry name" value="Tetracycline Repressor, domain 2"/>
    <property type="match status" value="1"/>
</dbReference>
<dbReference type="InterPro" id="IPR009057">
    <property type="entry name" value="Homeodomain-like_sf"/>
</dbReference>
<dbReference type="InterPro" id="IPR001647">
    <property type="entry name" value="HTH_TetR"/>
</dbReference>
<sequence length="259" mass="28568">MDVVTAEGSGPRGRSGGRAEPRRGTTPRRKLLMSEIVDQAMRLFAERGYDGTTLQDVADAVGLSRPNLYNYVKSKDELLVAMVEATARSAANSLREVRQRTDLEPAEKLRMLVHTLVLRRAERPEQFRTLDRSDQALPPEIAKKHLKSRRAVLREITELIEEGVTAGLFRPVDARVTALSIIGMCNWVAWWFHPSPGHPAEPVAEQIADNAVKMVVREAGRTPAAPTPLGAAALLQQDLDYLTRLLSSNGEPGDFAANE</sequence>
<evidence type="ECO:0000313" key="8">
    <source>
        <dbReference type="Proteomes" id="UP001500689"/>
    </source>
</evidence>
<keyword evidence="1" id="KW-0805">Transcription regulation</keyword>
<accession>A0ABP6V7I9</accession>
<dbReference type="Proteomes" id="UP001500689">
    <property type="component" value="Unassembled WGS sequence"/>
</dbReference>
<keyword evidence="3" id="KW-0804">Transcription</keyword>
<dbReference type="InterPro" id="IPR036271">
    <property type="entry name" value="Tet_transcr_reg_TetR-rel_C_sf"/>
</dbReference>
<dbReference type="EMBL" id="BAAAZN010000001">
    <property type="protein sequence ID" value="GAA3528309.1"/>
    <property type="molecule type" value="Genomic_DNA"/>
</dbReference>
<organism evidence="7 8">
    <name type="scientific">Amycolatopsis ultiminotia</name>
    <dbReference type="NCBI Taxonomy" id="543629"/>
    <lineage>
        <taxon>Bacteria</taxon>
        <taxon>Bacillati</taxon>
        <taxon>Actinomycetota</taxon>
        <taxon>Actinomycetes</taxon>
        <taxon>Pseudonocardiales</taxon>
        <taxon>Pseudonocardiaceae</taxon>
        <taxon>Amycolatopsis</taxon>
    </lineage>
</organism>
<keyword evidence="8" id="KW-1185">Reference proteome</keyword>
<protein>
    <submittedName>
        <fullName evidence="7">TetR/AcrR family transcriptional regulator</fullName>
    </submittedName>
</protein>
<dbReference type="Pfam" id="PF00440">
    <property type="entry name" value="TetR_N"/>
    <property type="match status" value="1"/>
</dbReference>
<name>A0ABP6V7I9_9PSEU</name>
<evidence type="ECO:0000256" key="5">
    <source>
        <dbReference type="SAM" id="MobiDB-lite"/>
    </source>
</evidence>
<dbReference type="InterPro" id="IPR041490">
    <property type="entry name" value="KstR2_TetR_C"/>
</dbReference>
<dbReference type="PANTHER" id="PTHR30055:SF234">
    <property type="entry name" value="HTH-TYPE TRANSCRIPTIONAL REGULATOR BETI"/>
    <property type="match status" value="1"/>
</dbReference>
<dbReference type="SUPFAM" id="SSF48498">
    <property type="entry name" value="Tetracyclin repressor-like, C-terminal domain"/>
    <property type="match status" value="1"/>
</dbReference>
<gene>
    <name evidence="7" type="ORF">GCM10022222_09160</name>
</gene>
<comment type="caution">
    <text evidence="7">The sequence shown here is derived from an EMBL/GenBank/DDBJ whole genome shotgun (WGS) entry which is preliminary data.</text>
</comment>
<dbReference type="InterPro" id="IPR023772">
    <property type="entry name" value="DNA-bd_HTH_TetR-type_CS"/>
</dbReference>
<evidence type="ECO:0000259" key="6">
    <source>
        <dbReference type="PROSITE" id="PS50977"/>
    </source>
</evidence>
<dbReference type="SUPFAM" id="SSF46689">
    <property type="entry name" value="Homeodomain-like"/>
    <property type="match status" value="1"/>
</dbReference>
<evidence type="ECO:0000256" key="4">
    <source>
        <dbReference type="PROSITE-ProRule" id="PRU00335"/>
    </source>
</evidence>
<feature type="region of interest" description="Disordered" evidence="5">
    <location>
        <begin position="1"/>
        <end position="26"/>
    </location>
</feature>
<feature type="domain" description="HTH tetR-type" evidence="6">
    <location>
        <begin position="30"/>
        <end position="90"/>
    </location>
</feature>
<dbReference type="InterPro" id="IPR050109">
    <property type="entry name" value="HTH-type_TetR-like_transc_reg"/>
</dbReference>
<evidence type="ECO:0000256" key="3">
    <source>
        <dbReference type="ARBA" id="ARBA00023163"/>
    </source>
</evidence>
<evidence type="ECO:0000313" key="7">
    <source>
        <dbReference type="EMBL" id="GAA3528309.1"/>
    </source>
</evidence>
<evidence type="ECO:0000256" key="1">
    <source>
        <dbReference type="ARBA" id="ARBA00023015"/>
    </source>
</evidence>
<feature type="DNA-binding region" description="H-T-H motif" evidence="4">
    <location>
        <begin position="53"/>
        <end position="72"/>
    </location>
</feature>
<evidence type="ECO:0000256" key="2">
    <source>
        <dbReference type="ARBA" id="ARBA00023125"/>
    </source>
</evidence>
<dbReference type="PRINTS" id="PR00455">
    <property type="entry name" value="HTHTETR"/>
</dbReference>
<dbReference type="PROSITE" id="PS01081">
    <property type="entry name" value="HTH_TETR_1"/>
    <property type="match status" value="1"/>
</dbReference>